<dbReference type="PROSITE" id="PS51118">
    <property type="entry name" value="HTH_HXLR"/>
    <property type="match status" value="1"/>
</dbReference>
<dbReference type="SUPFAM" id="SSF46785">
    <property type="entry name" value="Winged helix' DNA-binding domain"/>
    <property type="match status" value="1"/>
</dbReference>
<dbReference type="OrthoDB" id="9791143at2"/>
<dbReference type="PANTHER" id="PTHR33204">
    <property type="entry name" value="TRANSCRIPTIONAL REGULATOR, MARR FAMILY"/>
    <property type="match status" value="1"/>
</dbReference>
<dbReference type="Pfam" id="PF01638">
    <property type="entry name" value="HxlR"/>
    <property type="match status" value="1"/>
</dbReference>
<dbReference type="InterPro" id="IPR036388">
    <property type="entry name" value="WH-like_DNA-bd_sf"/>
</dbReference>
<accession>A0A517X3L8</accession>
<dbReference type="EMBL" id="CP037422">
    <property type="protein sequence ID" value="QDU12106.1"/>
    <property type="molecule type" value="Genomic_DNA"/>
</dbReference>
<keyword evidence="6" id="KW-1185">Reference proteome</keyword>
<name>A0A517X3L8_9PLAN</name>
<dbReference type="InterPro" id="IPR002577">
    <property type="entry name" value="HTH_HxlR"/>
</dbReference>
<evidence type="ECO:0000256" key="1">
    <source>
        <dbReference type="ARBA" id="ARBA00023015"/>
    </source>
</evidence>
<proteinExistence type="predicted"/>
<evidence type="ECO:0000256" key="3">
    <source>
        <dbReference type="ARBA" id="ARBA00023163"/>
    </source>
</evidence>
<dbReference type="Gene3D" id="1.10.10.10">
    <property type="entry name" value="Winged helix-like DNA-binding domain superfamily/Winged helix DNA-binding domain"/>
    <property type="match status" value="1"/>
</dbReference>
<dbReference type="Proteomes" id="UP000318384">
    <property type="component" value="Chromosome"/>
</dbReference>
<keyword evidence="2" id="KW-0238">DNA-binding</keyword>
<evidence type="ECO:0000313" key="6">
    <source>
        <dbReference type="Proteomes" id="UP000318384"/>
    </source>
</evidence>
<keyword evidence="3" id="KW-0804">Transcription</keyword>
<keyword evidence="1" id="KW-0805">Transcription regulation</keyword>
<reference evidence="5 6" key="1">
    <citation type="submission" date="2019-03" db="EMBL/GenBank/DDBJ databases">
        <title>Deep-cultivation of Planctomycetes and their phenomic and genomic characterization uncovers novel biology.</title>
        <authorList>
            <person name="Wiegand S."/>
            <person name="Jogler M."/>
            <person name="Boedeker C."/>
            <person name="Pinto D."/>
            <person name="Vollmers J."/>
            <person name="Rivas-Marin E."/>
            <person name="Kohn T."/>
            <person name="Peeters S.H."/>
            <person name="Heuer A."/>
            <person name="Rast P."/>
            <person name="Oberbeckmann S."/>
            <person name="Bunk B."/>
            <person name="Jeske O."/>
            <person name="Meyerdierks A."/>
            <person name="Storesund J.E."/>
            <person name="Kallscheuer N."/>
            <person name="Luecker S."/>
            <person name="Lage O.M."/>
            <person name="Pohl T."/>
            <person name="Merkel B.J."/>
            <person name="Hornburger P."/>
            <person name="Mueller R.-W."/>
            <person name="Bruemmer F."/>
            <person name="Labrenz M."/>
            <person name="Spormann A.M."/>
            <person name="Op den Camp H."/>
            <person name="Overmann J."/>
            <person name="Amann R."/>
            <person name="Jetten M.S.M."/>
            <person name="Mascher T."/>
            <person name="Medema M.H."/>
            <person name="Devos D.P."/>
            <person name="Kaster A.-K."/>
            <person name="Ovreas L."/>
            <person name="Rohde M."/>
            <person name="Galperin M.Y."/>
            <person name="Jogler C."/>
        </authorList>
    </citation>
    <scope>NUCLEOTIDE SEQUENCE [LARGE SCALE GENOMIC DNA]</scope>
    <source>
        <strain evidence="5 6">V202</strain>
    </source>
</reference>
<organism evidence="5 6">
    <name type="scientific">Gimesia aquarii</name>
    <dbReference type="NCBI Taxonomy" id="2527964"/>
    <lineage>
        <taxon>Bacteria</taxon>
        <taxon>Pseudomonadati</taxon>
        <taxon>Planctomycetota</taxon>
        <taxon>Planctomycetia</taxon>
        <taxon>Planctomycetales</taxon>
        <taxon>Planctomycetaceae</taxon>
        <taxon>Gimesia</taxon>
    </lineage>
</organism>
<gene>
    <name evidence="5" type="primary">ytcD_2</name>
    <name evidence="5" type="ORF">V202x_55310</name>
</gene>
<feature type="domain" description="HTH hxlR-type" evidence="4">
    <location>
        <begin position="12"/>
        <end position="110"/>
    </location>
</feature>
<dbReference type="RefSeq" id="WP_145180055.1">
    <property type="nucleotide sequence ID" value="NZ_CP037422.1"/>
</dbReference>
<protein>
    <submittedName>
        <fullName evidence="5">Putative HTH-type transcriptional regulator YtcD</fullName>
    </submittedName>
</protein>
<evidence type="ECO:0000256" key="2">
    <source>
        <dbReference type="ARBA" id="ARBA00023125"/>
    </source>
</evidence>
<dbReference type="InterPro" id="IPR036390">
    <property type="entry name" value="WH_DNA-bd_sf"/>
</dbReference>
<evidence type="ECO:0000313" key="5">
    <source>
        <dbReference type="EMBL" id="QDU12106.1"/>
    </source>
</evidence>
<evidence type="ECO:0000259" key="4">
    <source>
        <dbReference type="PROSITE" id="PS51118"/>
    </source>
</evidence>
<dbReference type="GO" id="GO:0003677">
    <property type="term" value="F:DNA binding"/>
    <property type="evidence" value="ECO:0007669"/>
    <property type="project" value="UniProtKB-KW"/>
</dbReference>
<sequence>MSDEIIVYSETYPSRRLLEVIGNKWTPIILYILGQGTKRYGELQRHLPDISKKMLTQTLRALEQDGLLQRTAYDEVPPRVEYHLTPMGITFLELVTTMCEWAKRHQSELETVESKRKNK</sequence>
<dbReference type="AlphaFoldDB" id="A0A517X3L8"/>